<sequence>MAVQAQPTAVQTPPQESTKRCVLNSVVLSLIEPVRGEPTTYSLDRHPHDNESPKAKLLDSFALICSTRNGKETASAVSMEEGGPTGTILRLARNTGTSEELLSRFQAVLDDLNSIAFGDRSADDMAWELMSKIVELDRFKIDTITEKFQNKGVAELIQAAVQRLETDESSSNDDFLKWARNLPALLSLGPLTKTAELIDQMKWASQARWVFPIQLEMIAFPEGRSPPAWINNIYKLGRYFAAFLVMIKVAATQRDLFPMRVESIEAPPQATFSLNGESEALSNIIRKSTKAEVEDIKSQLRLAKGVYSPYMQKCN</sequence>
<protein>
    <submittedName>
        <fullName evidence="1">Uncharacterized protein</fullName>
    </submittedName>
</protein>
<keyword evidence="2" id="KW-1185">Reference proteome</keyword>
<comment type="caution">
    <text evidence="1">The sequence shown here is derived from an EMBL/GenBank/DDBJ whole genome shotgun (WGS) entry which is preliminary data.</text>
</comment>
<dbReference type="Proteomes" id="UP000766486">
    <property type="component" value="Unassembled WGS sequence"/>
</dbReference>
<proteinExistence type="predicted"/>
<accession>A0ABY6V4H5</accession>
<organism evidence="1 2">
    <name type="scientific">Bionectria ochroleuca</name>
    <name type="common">Gliocladium roseum</name>
    <dbReference type="NCBI Taxonomy" id="29856"/>
    <lineage>
        <taxon>Eukaryota</taxon>
        <taxon>Fungi</taxon>
        <taxon>Dikarya</taxon>
        <taxon>Ascomycota</taxon>
        <taxon>Pezizomycotina</taxon>
        <taxon>Sordariomycetes</taxon>
        <taxon>Hypocreomycetidae</taxon>
        <taxon>Hypocreales</taxon>
        <taxon>Bionectriaceae</taxon>
        <taxon>Clonostachys</taxon>
    </lineage>
</organism>
<evidence type="ECO:0000313" key="2">
    <source>
        <dbReference type="Proteomes" id="UP000766486"/>
    </source>
</evidence>
<gene>
    <name evidence="1" type="ORF">CLO192961_LOCUS494332</name>
</gene>
<reference evidence="1 2" key="1">
    <citation type="submission" date="2019-06" db="EMBL/GenBank/DDBJ databases">
        <authorList>
            <person name="Broberg M."/>
        </authorList>
    </citation>
    <scope>NUCLEOTIDE SEQUENCE [LARGE SCALE GENOMIC DNA]</scope>
</reference>
<dbReference type="EMBL" id="CABFNS010001110">
    <property type="protein sequence ID" value="VUC38127.1"/>
    <property type="molecule type" value="Genomic_DNA"/>
</dbReference>
<evidence type="ECO:0000313" key="1">
    <source>
        <dbReference type="EMBL" id="VUC38127.1"/>
    </source>
</evidence>
<name>A0ABY6V4H5_BIOOC</name>